<proteinExistence type="predicted"/>
<feature type="region of interest" description="Disordered" evidence="1">
    <location>
        <begin position="83"/>
        <end position="394"/>
    </location>
</feature>
<dbReference type="VEuPathDB" id="ToxoDB:TGMAS_416210"/>
<comment type="caution">
    <text evidence="2">The sequence shown here is derived from an EMBL/GenBank/DDBJ whole genome shotgun (WGS) entry which is preliminary data.</text>
</comment>
<sequence length="394" mass="45016">MKLLIGFTSQIPGEIEHPERFWNACAIRISWSSSLDRAVAFSLTSSKRLPAFLECCVSSRRRISRLLVPPSWRAIRTAELRRHRRAERENVTNRRPLQHDIAKQISLKEEKVKEKKEEKVKEKKEEKVKEKKEEKVKEKKEEKAKEKKKEKGKQKKEEKAKEKKEEKAKEKKEEKAKKKANAEKMKKRGSLRRRESEDHREEEKDGIRQGRRSEEEREGIRSPFRLETAGREAQATAACRGGRGEEQVKGGRRGGRRFAALATPAAGGRRVSERSPSLLFSPREEPPSVCDCMPSRTPSPTRPPRGSPGASPEEEGEEEQEREEDGREEQDEEQTRGERKERLVSVERKDASSVAGKRDAREAGKVAAFCVVPPGNVKRLPTPPPEQRDQAPTG</sequence>
<protein>
    <submittedName>
        <fullName evidence="2">Uncharacterized protein</fullName>
    </submittedName>
</protein>
<feature type="compositionally biased region" description="Basic and acidic residues" evidence="1">
    <location>
        <begin position="192"/>
        <end position="220"/>
    </location>
</feature>
<feature type="compositionally biased region" description="Basic and acidic residues" evidence="1">
    <location>
        <begin position="83"/>
        <end position="184"/>
    </location>
</feature>
<accession>A0A086PYZ4</accession>
<evidence type="ECO:0000313" key="3">
    <source>
        <dbReference type="Proteomes" id="UP000028821"/>
    </source>
</evidence>
<feature type="compositionally biased region" description="Basic and acidic residues" evidence="1">
    <location>
        <begin position="333"/>
        <end position="364"/>
    </location>
</feature>
<reference evidence="2 3" key="1">
    <citation type="submission" date="2014-04" db="EMBL/GenBank/DDBJ databases">
        <authorList>
            <person name="Sibley D."/>
            <person name="Venepally P."/>
            <person name="Karamycheva S."/>
            <person name="Hadjithomas M."/>
            <person name="Khan A."/>
            <person name="Brunk B."/>
            <person name="Roos D."/>
            <person name="Caler E."/>
            <person name="Lorenzi H."/>
        </authorList>
    </citation>
    <scope>NUCLEOTIDE SEQUENCE [LARGE SCALE GENOMIC DNA]</scope>
    <source>
        <strain evidence="2 3">MAS</strain>
    </source>
</reference>
<dbReference type="EMBL" id="AEXC02002383">
    <property type="protein sequence ID" value="KFH05576.1"/>
    <property type="molecule type" value="Genomic_DNA"/>
</dbReference>
<name>A0A086PYZ4_TOXGO</name>
<evidence type="ECO:0000313" key="2">
    <source>
        <dbReference type="EMBL" id="KFH05576.1"/>
    </source>
</evidence>
<feature type="compositionally biased region" description="Acidic residues" evidence="1">
    <location>
        <begin position="312"/>
        <end position="332"/>
    </location>
</feature>
<dbReference type="Proteomes" id="UP000028821">
    <property type="component" value="Unassembled WGS sequence"/>
</dbReference>
<evidence type="ECO:0000256" key="1">
    <source>
        <dbReference type="SAM" id="MobiDB-lite"/>
    </source>
</evidence>
<gene>
    <name evidence="2" type="ORF">TGMAS_416210</name>
</gene>
<organism evidence="2 3">
    <name type="scientific">Toxoplasma gondii MAS</name>
    <dbReference type="NCBI Taxonomy" id="943118"/>
    <lineage>
        <taxon>Eukaryota</taxon>
        <taxon>Sar</taxon>
        <taxon>Alveolata</taxon>
        <taxon>Apicomplexa</taxon>
        <taxon>Conoidasida</taxon>
        <taxon>Coccidia</taxon>
        <taxon>Eucoccidiorida</taxon>
        <taxon>Eimeriorina</taxon>
        <taxon>Sarcocystidae</taxon>
        <taxon>Toxoplasma</taxon>
    </lineage>
</organism>
<dbReference type="AlphaFoldDB" id="A0A086PYZ4"/>